<gene>
    <name evidence="1" type="ORF">BJ971_002222</name>
</gene>
<keyword evidence="2" id="KW-1185">Reference proteome</keyword>
<evidence type="ECO:0000313" key="1">
    <source>
        <dbReference type="EMBL" id="MBB4761666.1"/>
    </source>
</evidence>
<dbReference type="EMBL" id="JACHNH010000001">
    <property type="protein sequence ID" value="MBB4761666.1"/>
    <property type="molecule type" value="Genomic_DNA"/>
</dbReference>
<organism evidence="1 2">
    <name type="scientific">Actinoplanes digitatis</name>
    <dbReference type="NCBI Taxonomy" id="1868"/>
    <lineage>
        <taxon>Bacteria</taxon>
        <taxon>Bacillati</taxon>
        <taxon>Actinomycetota</taxon>
        <taxon>Actinomycetes</taxon>
        <taxon>Micromonosporales</taxon>
        <taxon>Micromonosporaceae</taxon>
        <taxon>Actinoplanes</taxon>
    </lineage>
</organism>
<protein>
    <submittedName>
        <fullName evidence="1">Uncharacterized protein</fullName>
    </submittedName>
</protein>
<name>A0A7W7HVY2_9ACTN</name>
<proteinExistence type="predicted"/>
<comment type="caution">
    <text evidence="1">The sequence shown here is derived from an EMBL/GenBank/DDBJ whole genome shotgun (WGS) entry which is preliminary data.</text>
</comment>
<reference evidence="1 2" key="1">
    <citation type="submission" date="2020-08" db="EMBL/GenBank/DDBJ databases">
        <title>Sequencing the genomes of 1000 actinobacteria strains.</title>
        <authorList>
            <person name="Klenk H.-P."/>
        </authorList>
    </citation>
    <scope>NUCLEOTIDE SEQUENCE [LARGE SCALE GENOMIC DNA]</scope>
    <source>
        <strain evidence="1 2">DSM 43149</strain>
    </source>
</reference>
<accession>A0A7W7HVY2</accession>
<evidence type="ECO:0000313" key="2">
    <source>
        <dbReference type="Proteomes" id="UP000578112"/>
    </source>
</evidence>
<dbReference type="AlphaFoldDB" id="A0A7W7HVY2"/>
<sequence length="66" mass="7345">MSEHRWTLDDLEAYGFDVSTLPVEQQEVLRDLTEAELSMLADIRARLDEVGPEVSAHSEIAGAALF</sequence>
<dbReference type="RefSeq" id="WP_203709052.1">
    <property type="nucleotide sequence ID" value="NZ_BOMK01000001.1"/>
</dbReference>
<dbReference type="InterPro" id="IPR054632">
    <property type="entry name" value="Aroma_sacti_dom"/>
</dbReference>
<dbReference type="Proteomes" id="UP000578112">
    <property type="component" value="Unassembled WGS sequence"/>
</dbReference>
<dbReference type="NCBIfam" id="NF045560">
    <property type="entry name" value="aroma_sacti_dom"/>
    <property type="match status" value="1"/>
</dbReference>